<evidence type="ECO:0000256" key="1">
    <source>
        <dbReference type="ARBA" id="ARBA00012493"/>
    </source>
</evidence>
<accession>A5BI07</accession>
<dbReference type="PROSITE" id="PS50994">
    <property type="entry name" value="INTEGRASE"/>
    <property type="match status" value="1"/>
</dbReference>
<evidence type="ECO:0000313" key="10">
    <source>
        <dbReference type="EMBL" id="CAN81163.1"/>
    </source>
</evidence>
<dbReference type="PANTHER" id="PTHR37984:SF5">
    <property type="entry name" value="PROTEIN NYNRIN-LIKE"/>
    <property type="match status" value="1"/>
</dbReference>
<dbReference type="Pfam" id="PF03732">
    <property type="entry name" value="Retrotrans_gag"/>
    <property type="match status" value="1"/>
</dbReference>
<dbReference type="GO" id="GO:0004519">
    <property type="term" value="F:endonuclease activity"/>
    <property type="evidence" value="ECO:0007669"/>
    <property type="project" value="UniProtKB-KW"/>
</dbReference>
<keyword evidence="4" id="KW-0540">Nuclease</keyword>
<dbReference type="InterPro" id="IPR043128">
    <property type="entry name" value="Rev_trsase/Diguanyl_cyclase"/>
</dbReference>
<feature type="compositionally biased region" description="Basic and acidic residues" evidence="8">
    <location>
        <begin position="1466"/>
        <end position="1475"/>
    </location>
</feature>
<dbReference type="EC" id="2.7.7.49" evidence="1"/>
<dbReference type="SUPFAM" id="SSF50630">
    <property type="entry name" value="Acid proteases"/>
    <property type="match status" value="1"/>
</dbReference>
<dbReference type="InterPro" id="IPR050951">
    <property type="entry name" value="Retrovirus_Pol_polyprotein"/>
</dbReference>
<feature type="compositionally biased region" description="Low complexity" evidence="8">
    <location>
        <begin position="1524"/>
        <end position="1537"/>
    </location>
</feature>
<name>A5BI07_VITVI</name>
<feature type="compositionally biased region" description="Pro residues" evidence="8">
    <location>
        <begin position="1505"/>
        <end position="1523"/>
    </location>
</feature>
<keyword evidence="7" id="KW-0695">RNA-directed DNA polymerase</keyword>
<dbReference type="GO" id="GO:0003964">
    <property type="term" value="F:RNA-directed DNA polymerase activity"/>
    <property type="evidence" value="ECO:0007669"/>
    <property type="project" value="UniProtKB-KW"/>
</dbReference>
<keyword evidence="5" id="KW-0255">Endonuclease</keyword>
<dbReference type="FunFam" id="3.10.20.370:FF:000001">
    <property type="entry name" value="Retrovirus-related Pol polyprotein from transposon 17.6-like protein"/>
    <property type="match status" value="1"/>
</dbReference>
<dbReference type="CDD" id="cd01647">
    <property type="entry name" value="RT_LTR"/>
    <property type="match status" value="1"/>
</dbReference>
<dbReference type="EMBL" id="AM460154">
    <property type="protein sequence ID" value="CAN81163.1"/>
    <property type="molecule type" value="Genomic_DNA"/>
</dbReference>
<dbReference type="GO" id="GO:0016787">
    <property type="term" value="F:hydrolase activity"/>
    <property type="evidence" value="ECO:0007669"/>
    <property type="project" value="UniProtKB-KW"/>
</dbReference>
<dbReference type="Pfam" id="PF13650">
    <property type="entry name" value="Asp_protease_2"/>
    <property type="match status" value="1"/>
</dbReference>
<dbReference type="InterPro" id="IPR005162">
    <property type="entry name" value="Retrotrans_gag_dom"/>
</dbReference>
<gene>
    <name evidence="10" type="ORF">VITISV_015771</name>
</gene>
<dbReference type="InterPro" id="IPR021109">
    <property type="entry name" value="Peptidase_aspartic_dom_sf"/>
</dbReference>
<dbReference type="Gene3D" id="2.40.70.10">
    <property type="entry name" value="Acid Proteases"/>
    <property type="match status" value="1"/>
</dbReference>
<sequence length="1803" mass="206666">MEATPKDQHSHQGRQDNLNEFRSMRDRMHPPRMSAPSYIVPPTEQLVIRLYLVPLLPTFHGMESENPYAHITEFEDVCNTFQEGGASIDLMRLKLFPFTLKDKAKIWLNSLRPRSIRTWTNLQAEFLKKFFPTHRTNGLKRQISNFSAKENEKFYECWERYMEAINAFPHHGFDTWLLVSYFYDGMSSSMKQLLETMCGGDFMSKNPEEAMDFLSYVAEVSRGWDEPTKGEVGKMKSQLSAFNAKAGMYTLKEDDDMKAKSGKKIEKPTPKPHVEEVEETKKGEEMEDKKREISEKKEDYDSTINAIPEKELQKEEMMKKSTSPPFPQALHGKKGIRNASEILEVLRQVKVNIPLLDMIKQVPTYEKFLKDLCTIKRGLTVNKKAFLTEQVSAILQCKSPLKYKDPGSPTISVMIGGKVVEKALLDLGASVNLLPYSVYKQLGLGELKPTTITLSLADRSVKIPRGVIEDVLVQVDNFYYPVDFIVLDIDPTVKEANLVPIILGRPFLATSNAIINCRNGLMQLTFGNMTLDLNIFYMFKKQTTPKEEEGPEELCIIDTLEGLSEPPNVLATLQSWRRIEDILPLFNKEGAAVEKETQKLNLKPLPLELKYTYLEENNQCPVVISSSLTSHQEKSLLEVLKRCKKTIGWQISDLKGISPLVCTHHIYMEEEAKPIRQLQRRLNPHLQEVVRAEVSPTQVVPKKSGITVVQNEKGEEITTRLTSGWRVCIDYRKLNVVTRKDHFPLPFINQVLERVSGHPFYCFLDGYSGYFQIEIDVEDQEKTTFTCSFGTYAYRRMPFGLCNAPATFQRCMLSIFSDMVERIMEVFMDDITVYGGTFEECLINLEAVLHRCIEKDLVLNWEKCHFMVRQGIVLGHIIFEKGIEVDKAKVELIVKLLAPTTVKGVRQFLGHAGFYRRFIKGFSSLSKPLCELLAKDAKFIWDERCQNSFDQLKKFLTTTPIVRAPNWQLPFELMCDASDFAIGAVLGQRDDGKPYVIYYASKTLNEAQRNYTTTEKELLAVVFALDKFRAYLVGSFIIVFTDHSALKYLLTKQDAKARLIRWILLLQEFDLQIKDKKEVENMVADHLSRLVIAHNSHSLPINDDFPEESLMFLVKTPWYAHIANYLVTGEIPSEWNAQDRKHFFAKIHAYYWEEPFLFKYCADQIIRKCVPEVEQQGILNHCHENACGGHFSSQKTAMKLFDVWGIDFMGPFPMSFGNSYILVGVDYVSKWVEAIPCKQNDHRVVLKFLKENIFSRFGVPKAIISDGGAHFCNKPFETLLAKYGVKHKVATPYHPQTSGQVELANREIKNILMKVVNASRKDWSIRLHDSLWAYRTTYKTILGMSPYRLVYGKACHLLMEVEYKAWWAIKKLNMDLIRAGAKRCLDLNEMEELRNDAYINSKVAKQRMKKWHDQLISNKEFQKGQRVLLYDTRLHIFPGKLKSRWIGPSIIHQVRENAKKLKGRKRSEIGPKTEQNRSGGRLLQKRAKVESSEPIDLTEQSLVPSPKPSPPSSPAPTPAPPAEPQELQPPLSEPQIPSGVAPEVLIRRPMLTQPPIEGNLDCRARPFHFELCFDTTTFQVRSELADSFRLLRRYHMEHLLAPRDFFYPIVAMDFYQSMTTNQVRDPTLIHFTIDGRHGILGARHITEALHIPYEPSHFEDYRVWTSPSQLEMVHKKKLQRANAIPLLFPWLLCQILEHLGYPSDPQLERKRICREPTAMPAAGRASPRHLPEGIPIASPTISRAPPVTPASSEPSTSTEPRMAIPISEYRELCRSLQTLTASQSSLAQEMAAIRACQEQMLTT</sequence>
<evidence type="ECO:0000256" key="5">
    <source>
        <dbReference type="ARBA" id="ARBA00022759"/>
    </source>
</evidence>
<dbReference type="InterPro" id="IPR012337">
    <property type="entry name" value="RNaseH-like_sf"/>
</dbReference>
<dbReference type="InterPro" id="IPR043502">
    <property type="entry name" value="DNA/RNA_pol_sf"/>
</dbReference>
<dbReference type="Gene3D" id="3.30.70.270">
    <property type="match status" value="2"/>
</dbReference>
<dbReference type="InterPro" id="IPR000477">
    <property type="entry name" value="RT_dom"/>
</dbReference>
<keyword evidence="3" id="KW-0548">Nucleotidyltransferase</keyword>
<proteinExistence type="predicted"/>
<dbReference type="Pfam" id="PF00078">
    <property type="entry name" value="RVT_1"/>
    <property type="match status" value="1"/>
</dbReference>
<evidence type="ECO:0000256" key="7">
    <source>
        <dbReference type="ARBA" id="ARBA00022918"/>
    </source>
</evidence>
<dbReference type="Gene3D" id="3.30.420.10">
    <property type="entry name" value="Ribonuclease H-like superfamily/Ribonuclease H"/>
    <property type="match status" value="1"/>
</dbReference>
<dbReference type="InterPro" id="IPR041373">
    <property type="entry name" value="RT_RNaseH"/>
</dbReference>
<keyword evidence="2" id="KW-0808">Transferase</keyword>
<dbReference type="CDD" id="cd09274">
    <property type="entry name" value="RNase_HI_RT_Ty3"/>
    <property type="match status" value="1"/>
</dbReference>
<evidence type="ECO:0000256" key="2">
    <source>
        <dbReference type="ARBA" id="ARBA00022679"/>
    </source>
</evidence>
<dbReference type="SUPFAM" id="SSF53098">
    <property type="entry name" value="Ribonuclease H-like"/>
    <property type="match status" value="1"/>
</dbReference>
<reference evidence="10" key="1">
    <citation type="journal article" date="2007" name="PLoS ONE">
        <title>The first genome sequence of an elite grapevine cultivar (Pinot noir Vitis vinifera L.): coping with a highly heterozygous genome.</title>
        <authorList>
            <person name="Velasco R."/>
            <person name="Zharkikh A."/>
            <person name="Troggio M."/>
            <person name="Cartwright D.A."/>
            <person name="Cestaro A."/>
            <person name="Pruss D."/>
            <person name="Pindo M."/>
            <person name="FitzGerald L.M."/>
            <person name="Vezzulli S."/>
            <person name="Reid J."/>
            <person name="Malacarne G."/>
            <person name="Iliev D."/>
            <person name="Coppola G."/>
            <person name="Wardell B."/>
            <person name="Micheletti D."/>
            <person name="Macalma T."/>
            <person name="Facci M."/>
            <person name="Mitchell J.T."/>
            <person name="Perazzolli M."/>
            <person name="Eldredge G."/>
            <person name="Gatto P."/>
            <person name="Oyzerski R."/>
            <person name="Moretto M."/>
            <person name="Gutin N."/>
            <person name="Stefanini M."/>
            <person name="Chen Y."/>
            <person name="Segala C."/>
            <person name="Davenport C."/>
            <person name="Dematte L."/>
            <person name="Mraz A."/>
            <person name="Battilana J."/>
            <person name="Stormo K."/>
            <person name="Costa F."/>
            <person name="Tao Q."/>
            <person name="Si-Ammour A."/>
            <person name="Harkins T."/>
            <person name="Lackey A."/>
            <person name="Perbost C."/>
            <person name="Taillon B."/>
            <person name="Stella A."/>
            <person name="Solovyev V."/>
            <person name="Fawcett J.A."/>
            <person name="Sterck L."/>
            <person name="Vandepoele K."/>
            <person name="Grando S.M."/>
            <person name="Toppo S."/>
            <person name="Moser C."/>
            <person name="Lanchbury J."/>
            <person name="Bogden R."/>
            <person name="Skolnick M."/>
            <person name="Sgaramella V."/>
            <person name="Bhatnagar S.K."/>
            <person name="Fontana P."/>
            <person name="Gutin A."/>
            <person name="Van de Peer Y."/>
            <person name="Salamini F."/>
            <person name="Viola R."/>
        </authorList>
    </citation>
    <scope>NUCLEOTIDE SEQUENCE</scope>
</reference>
<evidence type="ECO:0000256" key="6">
    <source>
        <dbReference type="ARBA" id="ARBA00022801"/>
    </source>
</evidence>
<protein>
    <recommendedName>
        <fullName evidence="1">RNA-directed DNA polymerase</fullName>
        <ecNumber evidence="1">2.7.7.49</ecNumber>
    </recommendedName>
</protein>
<feature type="region of interest" description="Disordered" evidence="8">
    <location>
        <begin position="255"/>
        <end position="299"/>
    </location>
</feature>
<dbReference type="GO" id="GO:0003676">
    <property type="term" value="F:nucleic acid binding"/>
    <property type="evidence" value="ECO:0007669"/>
    <property type="project" value="InterPro"/>
</dbReference>
<feature type="region of interest" description="Disordered" evidence="8">
    <location>
        <begin position="1457"/>
        <end position="1537"/>
    </location>
</feature>
<dbReference type="CDD" id="cd00303">
    <property type="entry name" value="retropepsin_like"/>
    <property type="match status" value="1"/>
</dbReference>
<dbReference type="PANTHER" id="PTHR37984">
    <property type="entry name" value="PROTEIN CBG26694"/>
    <property type="match status" value="1"/>
</dbReference>
<dbReference type="GO" id="GO:0015074">
    <property type="term" value="P:DNA integration"/>
    <property type="evidence" value="ECO:0007669"/>
    <property type="project" value="InterPro"/>
</dbReference>
<dbReference type="InterPro" id="IPR036397">
    <property type="entry name" value="RNaseH_sf"/>
</dbReference>
<evidence type="ECO:0000256" key="3">
    <source>
        <dbReference type="ARBA" id="ARBA00022695"/>
    </source>
</evidence>
<feature type="region of interest" description="Disordered" evidence="8">
    <location>
        <begin position="1719"/>
        <end position="1762"/>
    </location>
</feature>
<dbReference type="Pfam" id="PF17917">
    <property type="entry name" value="RT_RNaseH"/>
    <property type="match status" value="1"/>
</dbReference>
<evidence type="ECO:0000256" key="8">
    <source>
        <dbReference type="SAM" id="MobiDB-lite"/>
    </source>
</evidence>
<feature type="compositionally biased region" description="Low complexity" evidence="8">
    <location>
        <begin position="1749"/>
        <end position="1760"/>
    </location>
</feature>
<dbReference type="SUPFAM" id="SSF56672">
    <property type="entry name" value="DNA/RNA polymerases"/>
    <property type="match status" value="1"/>
</dbReference>
<evidence type="ECO:0000256" key="4">
    <source>
        <dbReference type="ARBA" id="ARBA00022722"/>
    </source>
</evidence>
<dbReference type="InterPro" id="IPR001584">
    <property type="entry name" value="Integrase_cat-core"/>
</dbReference>
<keyword evidence="6" id="KW-0378">Hydrolase</keyword>
<organism evidence="10">
    <name type="scientific">Vitis vinifera</name>
    <name type="common">Grape</name>
    <dbReference type="NCBI Taxonomy" id="29760"/>
    <lineage>
        <taxon>Eukaryota</taxon>
        <taxon>Viridiplantae</taxon>
        <taxon>Streptophyta</taxon>
        <taxon>Embryophyta</taxon>
        <taxon>Tracheophyta</taxon>
        <taxon>Spermatophyta</taxon>
        <taxon>Magnoliopsida</taxon>
        <taxon>eudicotyledons</taxon>
        <taxon>Gunneridae</taxon>
        <taxon>Pentapetalae</taxon>
        <taxon>rosids</taxon>
        <taxon>Vitales</taxon>
        <taxon>Vitaceae</taxon>
        <taxon>Viteae</taxon>
        <taxon>Vitis</taxon>
    </lineage>
</organism>
<dbReference type="FunFam" id="3.30.70.270:FF:000020">
    <property type="entry name" value="Transposon Tf2-6 polyprotein-like Protein"/>
    <property type="match status" value="1"/>
</dbReference>
<feature type="domain" description="Integrase catalytic" evidence="9">
    <location>
        <begin position="1195"/>
        <end position="1354"/>
    </location>
</feature>
<dbReference type="Gene3D" id="3.10.10.10">
    <property type="entry name" value="HIV Type 1 Reverse Transcriptase, subunit A, domain 1"/>
    <property type="match status" value="1"/>
</dbReference>
<dbReference type="Pfam" id="PF00665">
    <property type="entry name" value="rve"/>
    <property type="match status" value="1"/>
</dbReference>
<evidence type="ECO:0000259" key="9">
    <source>
        <dbReference type="PROSITE" id="PS50994"/>
    </source>
</evidence>